<keyword evidence="14" id="KW-1185">Reference proteome</keyword>
<evidence type="ECO:0000256" key="6">
    <source>
        <dbReference type="ARBA" id="ARBA00022840"/>
    </source>
</evidence>
<dbReference type="SUPFAM" id="SSF90123">
    <property type="entry name" value="ABC transporter transmembrane region"/>
    <property type="match status" value="2"/>
</dbReference>
<dbReference type="InterPro" id="IPR036640">
    <property type="entry name" value="ABC1_TM_sf"/>
</dbReference>
<feature type="region of interest" description="Disordered" evidence="9">
    <location>
        <begin position="1"/>
        <end position="37"/>
    </location>
</feature>
<proteinExistence type="inferred from homology"/>
<evidence type="ECO:0000256" key="7">
    <source>
        <dbReference type="ARBA" id="ARBA00022989"/>
    </source>
</evidence>
<dbReference type="InterPro" id="IPR011527">
    <property type="entry name" value="ABC1_TM_dom"/>
</dbReference>
<comment type="caution">
    <text evidence="13">The sequence shown here is derived from an EMBL/GenBank/DDBJ whole genome shotgun (WGS) entry which is preliminary data.</text>
</comment>
<keyword evidence="7 10" id="KW-1133">Transmembrane helix</keyword>
<reference evidence="13" key="1">
    <citation type="submission" date="2021-01" db="EMBL/GenBank/DDBJ databases">
        <title>Metabolic potential, ecology and presence of endohyphal bacteria is reflected in genomic diversity of Mucoromycotina.</title>
        <authorList>
            <person name="Muszewska A."/>
            <person name="Okrasinska A."/>
            <person name="Steczkiewicz K."/>
            <person name="Drgas O."/>
            <person name="Orlowska M."/>
            <person name="Perlinska-Lenart U."/>
            <person name="Aleksandrzak-Piekarczyk T."/>
            <person name="Szatraj K."/>
            <person name="Zielenkiewicz U."/>
            <person name="Pilsyk S."/>
            <person name="Malc E."/>
            <person name="Mieczkowski P."/>
            <person name="Kruszewska J.S."/>
            <person name="Biernat P."/>
            <person name="Pawlowska J."/>
        </authorList>
    </citation>
    <scope>NUCLEOTIDE SEQUENCE</scope>
    <source>
        <strain evidence="13">WA0000018081</strain>
    </source>
</reference>
<dbReference type="InterPro" id="IPR003593">
    <property type="entry name" value="AAA+_ATPase"/>
</dbReference>
<dbReference type="PROSITE" id="PS50929">
    <property type="entry name" value="ABC_TM1F"/>
    <property type="match status" value="2"/>
</dbReference>
<keyword evidence="6" id="KW-0067">ATP-binding</keyword>
<dbReference type="Pfam" id="PF00005">
    <property type="entry name" value="ABC_tran"/>
    <property type="match status" value="2"/>
</dbReference>
<comment type="subcellular location">
    <subcellularLocation>
        <location evidence="1">Membrane</location>
        <topology evidence="1">Multi-pass membrane protein</topology>
    </subcellularLocation>
</comment>
<dbReference type="PANTHER" id="PTHR43394">
    <property type="entry name" value="ATP-DEPENDENT PERMEASE MDL1, MITOCHONDRIAL"/>
    <property type="match status" value="1"/>
</dbReference>
<evidence type="ECO:0000256" key="1">
    <source>
        <dbReference type="ARBA" id="ARBA00004141"/>
    </source>
</evidence>
<dbReference type="PANTHER" id="PTHR43394:SF27">
    <property type="entry name" value="ATP-DEPENDENT TRANSLOCASE ABCB1-LIKE"/>
    <property type="match status" value="1"/>
</dbReference>
<evidence type="ECO:0000256" key="5">
    <source>
        <dbReference type="ARBA" id="ARBA00022741"/>
    </source>
</evidence>
<comment type="similarity">
    <text evidence="2">Belongs to the ABC transporter superfamily. ABCB family. Multidrug resistance exporter (TC 3.A.1.201) subfamily.</text>
</comment>
<name>A0A8H7SKY7_9FUNG</name>
<dbReference type="Pfam" id="PF00664">
    <property type="entry name" value="ABC_membrane"/>
    <property type="match status" value="2"/>
</dbReference>
<feature type="transmembrane region" description="Helical" evidence="10">
    <location>
        <begin position="767"/>
        <end position="790"/>
    </location>
</feature>
<feature type="transmembrane region" description="Helical" evidence="10">
    <location>
        <begin position="289"/>
        <end position="308"/>
    </location>
</feature>
<dbReference type="PROSITE" id="PS00211">
    <property type="entry name" value="ABC_TRANSPORTER_1"/>
    <property type="match status" value="2"/>
</dbReference>
<feature type="domain" description="ABC transporter" evidence="11">
    <location>
        <begin position="1049"/>
        <end position="1291"/>
    </location>
</feature>
<dbReference type="InterPro" id="IPR017871">
    <property type="entry name" value="ABC_transporter-like_CS"/>
</dbReference>
<feature type="domain" description="ABC transmembrane type-1" evidence="12">
    <location>
        <begin position="723"/>
        <end position="1013"/>
    </location>
</feature>
<dbReference type="GO" id="GO:0015421">
    <property type="term" value="F:ABC-type oligopeptide transporter activity"/>
    <property type="evidence" value="ECO:0007669"/>
    <property type="project" value="TreeGrafter"/>
</dbReference>
<keyword evidence="5" id="KW-0547">Nucleotide-binding</keyword>
<dbReference type="GO" id="GO:0016887">
    <property type="term" value="F:ATP hydrolysis activity"/>
    <property type="evidence" value="ECO:0007669"/>
    <property type="project" value="InterPro"/>
</dbReference>
<evidence type="ECO:0000256" key="9">
    <source>
        <dbReference type="SAM" id="MobiDB-lite"/>
    </source>
</evidence>
<feature type="transmembrane region" description="Helical" evidence="10">
    <location>
        <begin position="183"/>
        <end position="202"/>
    </location>
</feature>
<dbReference type="SMART" id="SM00382">
    <property type="entry name" value="AAA"/>
    <property type="match status" value="2"/>
</dbReference>
<dbReference type="EMBL" id="JAEPRE010000175">
    <property type="protein sequence ID" value="KAG2230936.1"/>
    <property type="molecule type" value="Genomic_DNA"/>
</dbReference>
<evidence type="ECO:0000313" key="13">
    <source>
        <dbReference type="EMBL" id="KAG2230936.1"/>
    </source>
</evidence>
<dbReference type="Gene3D" id="1.20.1560.10">
    <property type="entry name" value="ABC transporter type 1, transmembrane domain"/>
    <property type="match status" value="2"/>
</dbReference>
<feature type="domain" description="ABC transmembrane type-1" evidence="12">
    <location>
        <begin position="63"/>
        <end position="350"/>
    </location>
</feature>
<dbReference type="CDD" id="cd03249">
    <property type="entry name" value="ABC_MTABC3_MDL1_MDL2"/>
    <property type="match status" value="2"/>
</dbReference>
<dbReference type="PROSITE" id="PS50893">
    <property type="entry name" value="ABC_TRANSPORTER_2"/>
    <property type="match status" value="2"/>
</dbReference>
<evidence type="ECO:0000259" key="11">
    <source>
        <dbReference type="PROSITE" id="PS50893"/>
    </source>
</evidence>
<evidence type="ECO:0000256" key="10">
    <source>
        <dbReference type="SAM" id="Phobius"/>
    </source>
</evidence>
<dbReference type="CDD" id="cd18578">
    <property type="entry name" value="ABC_6TM_Pgp_ABCB1_D2_like"/>
    <property type="match status" value="1"/>
</dbReference>
<feature type="transmembrane region" description="Helical" evidence="10">
    <location>
        <begin position="59"/>
        <end position="87"/>
    </location>
</feature>
<organism evidence="13 14">
    <name type="scientific">Thamnidium elegans</name>
    <dbReference type="NCBI Taxonomy" id="101142"/>
    <lineage>
        <taxon>Eukaryota</taxon>
        <taxon>Fungi</taxon>
        <taxon>Fungi incertae sedis</taxon>
        <taxon>Mucoromycota</taxon>
        <taxon>Mucoromycotina</taxon>
        <taxon>Mucoromycetes</taxon>
        <taxon>Mucorales</taxon>
        <taxon>Mucorineae</taxon>
        <taxon>Mucoraceae</taxon>
        <taxon>Thamnidium</taxon>
    </lineage>
</organism>
<dbReference type="CDD" id="cd18577">
    <property type="entry name" value="ABC_6TM_Pgp_ABCB1_D1_like"/>
    <property type="match status" value="1"/>
</dbReference>
<keyword evidence="3" id="KW-0813">Transport</keyword>
<dbReference type="InterPro" id="IPR027417">
    <property type="entry name" value="P-loop_NTPase"/>
</dbReference>
<dbReference type="GO" id="GO:0090374">
    <property type="term" value="P:oligopeptide export from mitochondrion"/>
    <property type="evidence" value="ECO:0007669"/>
    <property type="project" value="TreeGrafter"/>
</dbReference>
<evidence type="ECO:0000256" key="4">
    <source>
        <dbReference type="ARBA" id="ARBA00022692"/>
    </source>
</evidence>
<evidence type="ECO:0000256" key="3">
    <source>
        <dbReference type="ARBA" id="ARBA00022448"/>
    </source>
</evidence>
<sequence length="1297" mass="142707">MFKRKNKPSKDPIIDEETKDDTKNSIEDDTAKDDAKAKKAPTPSVAFSKLFRFATPTELLLIVIATLCSAGSGALQPASILIFGDYINNLASSLDDTSQLLELTLPAIRVMVYIGVAAFFTGYVSNCLWIVTGAKQTRRIRSLYLHSVLKQDMGWFDAAEDGSLNTRLAADTQIIQDGISEKFGQLVAAFAQFFGGLIVSFVKGWRLSLIILSLVPLLSVFIGGMAFFVTKFTNESQKLSAEAGTVAEQAFQSVRTVYSFTLQKKFSALYKEKTDAACRSGMKRGISTAIGSAFFMFVMFSSFALSLWYGSTLVIKGISTSGDVFVVFMAMMIGTSSIMRISTTLTAVASALGAAFKVFEVIDRVPSINTDDTTGLSPDSLQGSIEFKDATFNYPTRPDLVILDKLNIEIKPGMTVAFVGPSGSGKSTTIQLVQRFYDLASGQVLVDDHDVKDLNVKWLRQQIGVVSQEPVLFNMTIRQNVMMGSQHDVTEAEVIAACKESNCHTFITQLPNGYDTLVGEQGGLLSGGQKQRIAIARAILKNPTILLLDEATSALDTQSERLVQNALDKASVNRTTIVIAHRLSTVMKSDLIVVLDHGKILEQGTHETLVHQKGAYYNLVEKQMIELTQEGQIESENLDTNPLDAEALLLQEQMEVRQKIEIQEQDAAQIVIDTNEKKIQVEEIDAYDLKIRQEQELQNKMDQQRAPILKVLRGMDPERRYVIGGLIGAAISGCIFPLYSYTFAKIIGILSLKPEFIQPSPFGGTNLYAFLFVVIGIVSFFSMGAQLFFFEVTGEKYTQRLRVQVFDAYMRQEVGFFDREENNTGALTAKLAVDAKNVNDLITRVCGDISSFISTVITGFIISFIHSWALSLIVLCMSPFMIAATAYEYKIELNYADSTQEANAKSNQVAGEAIREARTVASLNKQSYFEDRYVSARLRPHQMVLRKAYVSSIASALSKSMNIFTSAVAFYAGVNFIVKGQIDITQMLVSMTVIMITAESVGIFSTSTGAFTKAKYAAIASFQIIERKTEIDPELEGSEPALGTIHGDVGFKDVKFSYPSRPDISIFKGEFNLQGMAGKTIALVGPSGCGKSTTIGLLQRWYDPMRGTVSLDHKDVKTYSLNNLRSHMALVAQEPVLFDMTISENIRFGADDQMEISQDEIESACKASNIHEFITSLPKGYDTRVGDKGSQLSGGQKQRIAIARALIRKPRVLLLDEATSALDSDSERLVQEALDNIIQEGGRTTITIAHRLSTIQNSDLICVIKDGLVIEQGTHWELLALNGVYSQLVHEQSLSVL</sequence>
<dbReference type="Gene3D" id="3.40.50.300">
    <property type="entry name" value="P-loop containing nucleotide triphosphate hydrolases"/>
    <property type="match status" value="2"/>
</dbReference>
<dbReference type="GO" id="GO:0005524">
    <property type="term" value="F:ATP binding"/>
    <property type="evidence" value="ECO:0007669"/>
    <property type="project" value="UniProtKB-KW"/>
</dbReference>
<dbReference type="InterPro" id="IPR039421">
    <property type="entry name" value="Type_1_exporter"/>
</dbReference>
<keyword evidence="4 10" id="KW-0812">Transmembrane</keyword>
<gene>
    <name evidence="13" type="ORF">INT48_001452</name>
</gene>
<dbReference type="GO" id="GO:0005743">
    <property type="term" value="C:mitochondrial inner membrane"/>
    <property type="evidence" value="ECO:0007669"/>
    <property type="project" value="TreeGrafter"/>
</dbReference>
<feature type="transmembrane region" description="Helical" evidence="10">
    <location>
        <begin position="208"/>
        <end position="229"/>
    </location>
</feature>
<evidence type="ECO:0000259" key="12">
    <source>
        <dbReference type="PROSITE" id="PS50929"/>
    </source>
</evidence>
<accession>A0A8H7SKY7</accession>
<feature type="transmembrane region" description="Helical" evidence="10">
    <location>
        <begin position="107"/>
        <end position="131"/>
    </location>
</feature>
<dbReference type="Proteomes" id="UP000613177">
    <property type="component" value="Unassembled WGS sequence"/>
</dbReference>
<protein>
    <submittedName>
        <fullName evidence="13">Uncharacterized protein</fullName>
    </submittedName>
</protein>
<evidence type="ECO:0000256" key="2">
    <source>
        <dbReference type="ARBA" id="ARBA00007577"/>
    </source>
</evidence>
<feature type="domain" description="ABC transporter" evidence="11">
    <location>
        <begin position="385"/>
        <end position="622"/>
    </location>
</feature>
<evidence type="ECO:0000256" key="8">
    <source>
        <dbReference type="ARBA" id="ARBA00023136"/>
    </source>
</evidence>
<dbReference type="SUPFAM" id="SSF52540">
    <property type="entry name" value="P-loop containing nucleoside triphosphate hydrolases"/>
    <property type="match status" value="2"/>
</dbReference>
<dbReference type="InterPro" id="IPR003439">
    <property type="entry name" value="ABC_transporter-like_ATP-bd"/>
</dbReference>
<feature type="transmembrane region" description="Helical" evidence="10">
    <location>
        <begin position="721"/>
        <end position="747"/>
    </location>
</feature>
<evidence type="ECO:0000313" key="14">
    <source>
        <dbReference type="Proteomes" id="UP000613177"/>
    </source>
</evidence>
<dbReference type="FunFam" id="3.40.50.300:FF:000205">
    <property type="entry name" value="ABC transporter B family member 4"/>
    <property type="match status" value="2"/>
</dbReference>
<keyword evidence="8 10" id="KW-0472">Membrane</keyword>